<dbReference type="Proteomes" id="UP000637239">
    <property type="component" value="Chromosome 4"/>
</dbReference>
<keyword evidence="1" id="KW-0378">Hydrolase</keyword>
<proteinExistence type="predicted"/>
<organism evidence="3 4">
    <name type="scientific">Aspergillus chevalieri</name>
    <name type="common">Eurotium chevalieri</name>
    <dbReference type="NCBI Taxonomy" id="182096"/>
    <lineage>
        <taxon>Eukaryota</taxon>
        <taxon>Fungi</taxon>
        <taxon>Dikarya</taxon>
        <taxon>Ascomycota</taxon>
        <taxon>Pezizomycotina</taxon>
        <taxon>Eurotiomycetes</taxon>
        <taxon>Eurotiomycetidae</taxon>
        <taxon>Eurotiales</taxon>
        <taxon>Aspergillaceae</taxon>
        <taxon>Aspergillus</taxon>
        <taxon>Aspergillus subgen. Aspergillus</taxon>
    </lineage>
</organism>
<dbReference type="KEGG" id="ache:ACHE_40542S"/>
<gene>
    <name evidence="3" type="ORF">ACHE_40542S</name>
</gene>
<dbReference type="PANTHER" id="PTHR48081">
    <property type="entry name" value="AB HYDROLASE SUPERFAMILY PROTEIN C4A8.06C"/>
    <property type="match status" value="1"/>
</dbReference>
<keyword evidence="4" id="KW-1185">Reference proteome</keyword>
<dbReference type="Gene3D" id="3.40.50.1820">
    <property type="entry name" value="alpha/beta hydrolase"/>
    <property type="match status" value="1"/>
</dbReference>
<dbReference type="GO" id="GO:0016787">
    <property type="term" value="F:hydrolase activity"/>
    <property type="evidence" value="ECO:0007669"/>
    <property type="project" value="UniProtKB-KW"/>
</dbReference>
<dbReference type="InterPro" id="IPR029058">
    <property type="entry name" value="AB_hydrolase_fold"/>
</dbReference>
<accession>A0A7R7ZMX6</accession>
<evidence type="ECO:0000259" key="2">
    <source>
        <dbReference type="Pfam" id="PF07859"/>
    </source>
</evidence>
<dbReference type="Pfam" id="PF07859">
    <property type="entry name" value="Abhydrolase_3"/>
    <property type="match status" value="1"/>
</dbReference>
<dbReference type="PANTHER" id="PTHR48081:SF31">
    <property type="entry name" value="STERYL ACETYL HYDROLASE MUG81-RELATED"/>
    <property type="match status" value="1"/>
</dbReference>
<dbReference type="InterPro" id="IPR013094">
    <property type="entry name" value="AB_hydrolase_3"/>
</dbReference>
<protein>
    <recommendedName>
        <fullName evidence="2">Alpha/beta hydrolase fold-3 domain-containing protein</fullName>
    </recommendedName>
</protein>
<dbReference type="SUPFAM" id="SSF53474">
    <property type="entry name" value="alpha/beta-Hydrolases"/>
    <property type="match status" value="1"/>
</dbReference>
<name>A0A7R7ZMX6_ASPCH</name>
<dbReference type="InterPro" id="IPR050300">
    <property type="entry name" value="GDXG_lipolytic_enzyme"/>
</dbReference>
<reference evidence="3" key="2">
    <citation type="submission" date="2021-02" db="EMBL/GenBank/DDBJ databases">
        <title>Aspergillus chevalieri M1 genome sequence.</title>
        <authorList>
            <person name="Kadooka C."/>
            <person name="Mori K."/>
            <person name="Futagami T."/>
        </authorList>
    </citation>
    <scope>NUCLEOTIDE SEQUENCE</scope>
    <source>
        <strain evidence="3">M1</strain>
    </source>
</reference>
<dbReference type="GeneID" id="66982337"/>
<dbReference type="EMBL" id="AP024419">
    <property type="protein sequence ID" value="BCR87978.1"/>
    <property type="molecule type" value="Genomic_DNA"/>
</dbReference>
<reference evidence="3" key="1">
    <citation type="submission" date="2021-01" db="EMBL/GenBank/DDBJ databases">
        <authorList>
            <consortium name="Aspergillus chevalieri M1 genome sequencing consortium"/>
            <person name="Kazuki M."/>
            <person name="Futagami T."/>
        </authorList>
    </citation>
    <scope>NUCLEOTIDE SEQUENCE</scope>
    <source>
        <strain evidence="3">M1</strain>
    </source>
</reference>
<evidence type="ECO:0000313" key="4">
    <source>
        <dbReference type="Proteomes" id="UP000637239"/>
    </source>
</evidence>
<evidence type="ECO:0000256" key="1">
    <source>
        <dbReference type="ARBA" id="ARBA00022801"/>
    </source>
</evidence>
<sequence>MTSAGKSPLVQVLSDGSTRLLWQKAGGTKVLLFFHGGGYVMPLSPGHLDWMAYITDKASDAGIQLATCLLEYDLAPSKPYPKQMKQATLALNHLLNTGYNPNDIIFGGDSAGGHLALSLLSHIHNPRPEQGKVSLTAPIKGCFLVSPLTSFNFANRSYEQRFSADVLSKTIVQKWGDYLINHSPWQQEITEGNGWGMALDVPEMWWDGLDAVDQIMVTAGQEEVFRDHVLQLVDVFRRRSKAKVEWLVPVAEAHDGPLMDFSAKRSPSATTERITKWVIRCFD</sequence>
<dbReference type="AlphaFoldDB" id="A0A7R7ZMX6"/>
<dbReference type="RefSeq" id="XP_043136500.1">
    <property type="nucleotide sequence ID" value="XM_043278752.1"/>
</dbReference>
<feature type="domain" description="Alpha/beta hydrolase fold-3" evidence="2">
    <location>
        <begin position="31"/>
        <end position="247"/>
    </location>
</feature>
<evidence type="ECO:0000313" key="3">
    <source>
        <dbReference type="EMBL" id="BCR87978.1"/>
    </source>
</evidence>